<evidence type="ECO:0000259" key="4">
    <source>
        <dbReference type="Pfam" id="PF01494"/>
    </source>
</evidence>
<dbReference type="GO" id="GO:0016709">
    <property type="term" value="F:oxidoreductase activity, acting on paired donors, with incorporation or reduction of molecular oxygen, NAD(P)H as one donor, and incorporation of one atom of oxygen"/>
    <property type="evidence" value="ECO:0007669"/>
    <property type="project" value="UniProtKB-ARBA"/>
</dbReference>
<dbReference type="EMBL" id="JAJOMB010000003">
    <property type="protein sequence ID" value="MCD5310665.1"/>
    <property type="molecule type" value="Genomic_DNA"/>
</dbReference>
<comment type="cofactor">
    <cofactor evidence="1">
        <name>FAD</name>
        <dbReference type="ChEBI" id="CHEBI:57692"/>
    </cofactor>
</comment>
<dbReference type="InterPro" id="IPR036188">
    <property type="entry name" value="FAD/NAD-bd_sf"/>
</dbReference>
<dbReference type="Proteomes" id="UP001138997">
    <property type="component" value="Unassembled WGS sequence"/>
</dbReference>
<dbReference type="Pfam" id="PF01494">
    <property type="entry name" value="FAD_binding_3"/>
    <property type="match status" value="1"/>
</dbReference>
<reference evidence="5" key="1">
    <citation type="submission" date="2021-11" db="EMBL/GenBank/DDBJ databases">
        <title>Streptomyces corallinus and Kineosporia corallina sp. nov., two new coral-derived marine actinobacteria.</title>
        <authorList>
            <person name="Buangrab K."/>
            <person name="Sutthacheep M."/>
            <person name="Yeemin T."/>
            <person name="Harunari E."/>
            <person name="Igarashi Y."/>
            <person name="Sripreechasak P."/>
            <person name="Kanchanasin P."/>
            <person name="Tanasupawat S."/>
            <person name="Phongsopitanun W."/>
        </authorList>
    </citation>
    <scope>NUCLEOTIDE SEQUENCE</scope>
    <source>
        <strain evidence="5">JCM 31032</strain>
    </source>
</reference>
<keyword evidence="5" id="KW-0503">Monooxygenase</keyword>
<dbReference type="InterPro" id="IPR002938">
    <property type="entry name" value="FAD-bd"/>
</dbReference>
<evidence type="ECO:0000313" key="6">
    <source>
        <dbReference type="Proteomes" id="UP001138997"/>
    </source>
</evidence>
<dbReference type="Gene3D" id="3.30.70.2450">
    <property type="match status" value="1"/>
</dbReference>
<keyword evidence="2" id="KW-0285">Flavoprotein</keyword>
<protein>
    <submittedName>
        <fullName evidence="5">FAD-dependent monooxygenase</fullName>
    </submittedName>
</protein>
<sequence length="511" mass="55743">MPRLDDLPLTQTQVLVVGAGPTGLMAGLVLARRRVPALVIDHKSGPTRESRALAVQARTMEIYDQLGLAERVLDGAYPATRMQIRPDLNPQGFDVAAAQRDWTRFPGLQIFEQSRNENLLLDALTERDAGVRWQHRLLDLRSDGPDQGVVALVESPDGLARIQARWCIGADGAASSVRRQLNVPFEGVTDNAMFCVADLRGVTGIPDRSLAMRLGQTTFAVLFPLGPDGHARLITMVNDEIADQETVLANVHSDLGLTWDKVDWFSKYRVHHRVATHFRQGATFLAGDAAHVHSPVGGQGMNTGLQDAHKLANLLADVADQHVSPAALDRYERERRPVAVRLVRVTDRAFGVIARRGSSTAWLRRRGGRLMAFAAPRLLTTATGAAVAGMLGQYRIRYHFVPKKALAPSWADDSLVGLRLPPSPEADSALRSFSWQLHTYGTPAARPDVPGWITGPHAFEPDTNGRLRPDRVYLIRPDGFVAASLPVSGGVVDQASLRSALKAHEVLDAVP</sequence>
<keyword evidence="6" id="KW-1185">Reference proteome</keyword>
<dbReference type="AlphaFoldDB" id="A0A9X1NBI4"/>
<dbReference type="RefSeq" id="WP_231439745.1">
    <property type="nucleotide sequence ID" value="NZ_JAJOMB010000003.1"/>
</dbReference>
<organism evidence="5 6">
    <name type="scientific">Kineosporia babensis</name>
    <dbReference type="NCBI Taxonomy" id="499548"/>
    <lineage>
        <taxon>Bacteria</taxon>
        <taxon>Bacillati</taxon>
        <taxon>Actinomycetota</taxon>
        <taxon>Actinomycetes</taxon>
        <taxon>Kineosporiales</taxon>
        <taxon>Kineosporiaceae</taxon>
        <taxon>Kineosporia</taxon>
    </lineage>
</organism>
<keyword evidence="5" id="KW-0560">Oxidoreductase</keyword>
<name>A0A9X1NBI4_9ACTN</name>
<dbReference type="PRINTS" id="PR00420">
    <property type="entry name" value="RNGMNOXGNASE"/>
</dbReference>
<feature type="domain" description="FAD-binding" evidence="4">
    <location>
        <begin position="11"/>
        <end position="344"/>
    </location>
</feature>
<evidence type="ECO:0000256" key="3">
    <source>
        <dbReference type="ARBA" id="ARBA00022827"/>
    </source>
</evidence>
<dbReference type="Gene3D" id="3.50.50.60">
    <property type="entry name" value="FAD/NAD(P)-binding domain"/>
    <property type="match status" value="1"/>
</dbReference>
<keyword evidence="3" id="KW-0274">FAD</keyword>
<dbReference type="PANTHER" id="PTHR43004">
    <property type="entry name" value="TRK SYSTEM POTASSIUM UPTAKE PROTEIN"/>
    <property type="match status" value="1"/>
</dbReference>
<proteinExistence type="predicted"/>
<dbReference type="InterPro" id="IPR050641">
    <property type="entry name" value="RIFMO-like"/>
</dbReference>
<evidence type="ECO:0000256" key="2">
    <source>
        <dbReference type="ARBA" id="ARBA00022630"/>
    </source>
</evidence>
<dbReference type="PANTHER" id="PTHR43004:SF19">
    <property type="entry name" value="BINDING MONOOXYGENASE, PUTATIVE (JCVI)-RELATED"/>
    <property type="match status" value="1"/>
</dbReference>
<evidence type="ECO:0000256" key="1">
    <source>
        <dbReference type="ARBA" id="ARBA00001974"/>
    </source>
</evidence>
<comment type="caution">
    <text evidence="5">The sequence shown here is derived from an EMBL/GenBank/DDBJ whole genome shotgun (WGS) entry which is preliminary data.</text>
</comment>
<gene>
    <name evidence="5" type="ORF">LR394_07145</name>
</gene>
<evidence type="ECO:0000313" key="5">
    <source>
        <dbReference type="EMBL" id="MCD5310665.1"/>
    </source>
</evidence>
<accession>A0A9X1NBI4</accession>
<dbReference type="GO" id="GO:0071949">
    <property type="term" value="F:FAD binding"/>
    <property type="evidence" value="ECO:0007669"/>
    <property type="project" value="InterPro"/>
</dbReference>
<dbReference type="SUPFAM" id="SSF51905">
    <property type="entry name" value="FAD/NAD(P)-binding domain"/>
    <property type="match status" value="1"/>
</dbReference>